<dbReference type="Proteomes" id="UP000472266">
    <property type="component" value="Chromosome 15"/>
</dbReference>
<dbReference type="SMART" id="SM00746">
    <property type="entry name" value="TRASH"/>
    <property type="match status" value="10"/>
</dbReference>
<feature type="domain" description="TRASH" evidence="9">
    <location>
        <begin position="456"/>
        <end position="494"/>
    </location>
</feature>
<keyword evidence="5" id="KW-0863">Zinc-finger</keyword>
<reference evidence="10" key="3">
    <citation type="submission" date="2025-09" db="UniProtKB">
        <authorList>
            <consortium name="Ensembl"/>
        </authorList>
    </citation>
    <scope>IDENTIFICATION</scope>
</reference>
<dbReference type="Ensembl" id="ENSSHBT00005014819.1">
    <property type="protein sequence ID" value="ENSSHBP00005012288.1"/>
    <property type="gene ID" value="ENSSHBG00005010771.1"/>
</dbReference>
<evidence type="ECO:0000259" key="9">
    <source>
        <dbReference type="SMART" id="SM00746"/>
    </source>
</evidence>
<keyword evidence="7" id="KW-0832">Ubl conjugation</keyword>
<feature type="domain" description="TRASH" evidence="9">
    <location>
        <begin position="314"/>
        <end position="354"/>
    </location>
</feature>
<keyword evidence="3" id="KW-0479">Metal-binding</keyword>
<keyword evidence="2" id="KW-0597">Phosphoprotein</keyword>
<evidence type="ECO:0000313" key="11">
    <source>
        <dbReference type="Proteomes" id="UP000472266"/>
    </source>
</evidence>
<keyword evidence="4" id="KW-0677">Repeat</keyword>
<feature type="compositionally biased region" description="Basic residues" evidence="8">
    <location>
        <begin position="1083"/>
        <end position="1106"/>
    </location>
</feature>
<feature type="domain" description="TRASH" evidence="9">
    <location>
        <begin position="504"/>
        <end position="540"/>
    </location>
</feature>
<keyword evidence="6" id="KW-0862">Zinc</keyword>
<dbReference type="InterPro" id="IPR057926">
    <property type="entry name" value="QRICH1_dom"/>
</dbReference>
<dbReference type="InterPro" id="IPR011017">
    <property type="entry name" value="TRASH_dom"/>
</dbReference>
<name>A0A672UB08_STRHB</name>
<dbReference type="GO" id="GO:0008270">
    <property type="term" value="F:zinc ion binding"/>
    <property type="evidence" value="ECO:0007669"/>
    <property type="project" value="UniProtKB-KW"/>
</dbReference>
<dbReference type="SUPFAM" id="SSF57716">
    <property type="entry name" value="Glucocorticoid receptor-like (DNA-binding domain)"/>
    <property type="match status" value="1"/>
</dbReference>
<evidence type="ECO:0000256" key="4">
    <source>
        <dbReference type="ARBA" id="ARBA00022737"/>
    </source>
</evidence>
<proteinExistence type="predicted"/>
<evidence type="ECO:0000256" key="1">
    <source>
        <dbReference type="ARBA" id="ARBA00022499"/>
    </source>
</evidence>
<keyword evidence="11" id="KW-1185">Reference proteome</keyword>
<feature type="domain" description="TRASH" evidence="9">
    <location>
        <begin position="411"/>
        <end position="450"/>
    </location>
</feature>
<keyword evidence="1" id="KW-1017">Isopeptide bond</keyword>
<feature type="domain" description="TRASH" evidence="9">
    <location>
        <begin position="611"/>
        <end position="647"/>
    </location>
</feature>
<feature type="domain" description="TRASH" evidence="9">
    <location>
        <begin position="696"/>
        <end position="734"/>
    </location>
</feature>
<evidence type="ECO:0000256" key="7">
    <source>
        <dbReference type="ARBA" id="ARBA00022843"/>
    </source>
</evidence>
<feature type="domain" description="TRASH" evidence="9">
    <location>
        <begin position="267"/>
        <end position="303"/>
    </location>
</feature>
<feature type="compositionally biased region" description="Polar residues" evidence="8">
    <location>
        <begin position="785"/>
        <end position="798"/>
    </location>
</feature>
<evidence type="ECO:0000256" key="6">
    <source>
        <dbReference type="ARBA" id="ARBA00022833"/>
    </source>
</evidence>
<dbReference type="InterPro" id="IPR010507">
    <property type="entry name" value="Znf_MYM"/>
</dbReference>
<sequence length="1441" mass="160907">MGFFSLGGEILDAEMSEDADHNLTPALDSISYGIQNRTGSENSLLDDDDDDDDYFLNSGDLAGIPVVGSDNEDDQNFTPKDTLSSAIHDEDHLEEGKRVTDHDLDSEKEIQIQNAIQKDLTSPFEQGPVFKSIRKDFSITRDNGKETFSAKDKNREGHFQEREKRLEKIPKDMDSRLKSSFLDKAVHNQVEETLRTQLAPQTPETNFREYGQQPKSQEGELKISAVFSVSGSPLAPQLSSGFQPAVASSGMSKMLPSVPSTAVRVSCSGCKKILQKGQTAYQRKGSTQLFCSTLCLTGYTVPASRPPASTKKTCSSCSKDILNPKDVITAQFDNTNSSKDFCSQSCLSTYELKRKPVVTIHTNSISTKCSMCQKNAVIRHEVNYQNVVHKLCSDACFSKFRSANNLTMNCCENCGGYCYSGSGQCHVLQIEGQSKKFCSSTCVTAYKQKSAKITPCTLCKALRSSAEMIESTNNLGKTELFCSVNCLSAYRVKMVTSAGVQVQCNSCKTSSHPQYHLAMSDGSIRNFCSYSCVAAFQNLFNKPAGMNSSVVPLSQGQVIVSIPSGAMVSAGGTTSTVSPSSMSSSAAAGLQRLAAQSQQVTFARPVVKLRCQHCNRLFATKPELLDYKGKMFQFCGKTCCDEYKKRSSVMAMCEYCKIEKIIKETVRFSGVDKAFCSEGCKLLYKHDLAKRWGNHCKMCSYCLQASPKLVQNLFGGKMEEFCSEECMSKFTVLFYQMAKCDGCKRQGKLSESMKWQGEIKHFCNLLCILLFCNQQTVSDPPPPNNTANLSMAPASSSGPPLRKDSTPVIAHVVSLASTPAAQPTVNSNNVLQGAVPTVTAKIIGDASTQTDALKLPSSQPPRLLKNKALLCKPITQTKATSCKPHTQNKECQTEEEEVVQPQIIVVPVPVPVFVPVPLHLYTQYTPVPLGMPVPVPVPMLFPTTLDNADKVIETIQDIKEKIPTNPFEADLLQMAEMIAEDEEKEKTHSHGGSQTSEHELFLDPKIFEKDQGSTYSGDLESEAVSTPHSWEDELNHYALRSNALPEPDPELKQFSKGDVEQDLEADFPSDSFDPLSKGLGLHSRSRARRRHRDGFPQPKRRGRKKSVVSVEPRNLMQGSYAGCSVSGMTLKYMYGVNAWKNWVQWKNAQEEQGDLKFSVHPVKLKEDILSCTFAELSFGLCQFIQEVRRPNGEKYDPDSILYLCLGIQQYLFENGRIDNIFTEPYSRFMIELTKLLKIWEPTILPNGYMFSRIEEEHLWECKQLGAYSPIVLLNTLLFFNTKYFQLKNVSEHLKLSFAHVMRRTRTLKYNTKMTYLRFFPPFQKQEVESDKLSVGKRKRSEDEEIPAAVEMAENTDNPLRCPVRLYEFYLSKCSESVKQRSDVFYLQPERSCVPNSPMWYSTLPIDPGTLDIMLTRILMVREVHEELAKVKSEDSDIELSD</sequence>
<feature type="domain" description="TRASH" evidence="9">
    <location>
        <begin position="653"/>
        <end position="688"/>
    </location>
</feature>
<evidence type="ECO:0000256" key="5">
    <source>
        <dbReference type="ARBA" id="ARBA00022771"/>
    </source>
</evidence>
<organism evidence="10 11">
    <name type="scientific">Strigops habroptila</name>
    <name type="common">Kakapo</name>
    <dbReference type="NCBI Taxonomy" id="2489341"/>
    <lineage>
        <taxon>Eukaryota</taxon>
        <taxon>Metazoa</taxon>
        <taxon>Chordata</taxon>
        <taxon>Craniata</taxon>
        <taxon>Vertebrata</taxon>
        <taxon>Euteleostomi</taxon>
        <taxon>Archelosauria</taxon>
        <taxon>Archosauria</taxon>
        <taxon>Dinosauria</taxon>
        <taxon>Saurischia</taxon>
        <taxon>Theropoda</taxon>
        <taxon>Coelurosauria</taxon>
        <taxon>Aves</taxon>
        <taxon>Neognathae</taxon>
        <taxon>Neoaves</taxon>
        <taxon>Telluraves</taxon>
        <taxon>Australaves</taxon>
        <taxon>Psittaciformes</taxon>
        <taxon>Psittacidae</taxon>
        <taxon>Strigops</taxon>
    </lineage>
</organism>
<feature type="domain" description="TRASH" evidence="9">
    <location>
        <begin position="366"/>
        <end position="404"/>
    </location>
</feature>
<gene>
    <name evidence="10" type="primary">ZMYM4</name>
</gene>
<dbReference type="Pfam" id="PF06467">
    <property type="entry name" value="zf-FCS"/>
    <property type="match status" value="8"/>
</dbReference>
<reference evidence="10" key="2">
    <citation type="submission" date="2025-08" db="UniProtKB">
        <authorList>
            <consortium name="Ensembl"/>
        </authorList>
    </citation>
    <scope>IDENTIFICATION</scope>
</reference>
<evidence type="ECO:0000256" key="3">
    <source>
        <dbReference type="ARBA" id="ARBA00022723"/>
    </source>
</evidence>
<reference evidence="10 11" key="1">
    <citation type="submission" date="2019-11" db="EMBL/GenBank/DDBJ databases">
        <title>Strigops habroptila (kakapo) genome, bStrHab1, primary haplotype, v2.</title>
        <authorList>
            <person name="Jarvis E.D."/>
            <person name="Howard J."/>
            <person name="Rhie A."/>
            <person name="Phillippy A."/>
            <person name="Korlach J."/>
            <person name="Digby A."/>
            <person name="Iorns D."/>
            <person name="Eason D."/>
            <person name="Robertson B."/>
            <person name="Raemaekers T."/>
            <person name="Howe K."/>
            <person name="Lewin H."/>
            <person name="Damas J."/>
            <person name="Hastie A."/>
            <person name="Tracey A."/>
            <person name="Chow W."/>
            <person name="Fedrigo O."/>
        </authorList>
    </citation>
    <scope>NUCLEOTIDE SEQUENCE [LARGE SCALE GENOMIC DNA]</scope>
</reference>
<evidence type="ECO:0000256" key="2">
    <source>
        <dbReference type="ARBA" id="ARBA00022553"/>
    </source>
</evidence>
<dbReference type="Pfam" id="PF25561">
    <property type="entry name" value="QRICH1"/>
    <property type="match status" value="1"/>
</dbReference>
<feature type="region of interest" description="Disordered" evidence="8">
    <location>
        <begin position="1064"/>
        <end position="1108"/>
    </location>
</feature>
<dbReference type="PANTHER" id="PTHR45736">
    <property type="entry name" value="ZINC FINGER MYM-TYPE PROTEIN"/>
    <property type="match status" value="1"/>
</dbReference>
<feature type="domain" description="TRASH" evidence="9">
    <location>
        <begin position="740"/>
        <end position="775"/>
    </location>
</feature>
<dbReference type="Pfam" id="PF12012">
    <property type="entry name" value="DUF3504"/>
    <property type="match status" value="1"/>
</dbReference>
<feature type="region of interest" description="Disordered" evidence="8">
    <location>
        <begin position="782"/>
        <end position="804"/>
    </location>
</feature>
<dbReference type="PANTHER" id="PTHR45736:SF5">
    <property type="entry name" value="ZINC FINGER MYM-TYPE PROTEIN 4"/>
    <property type="match status" value="1"/>
</dbReference>
<evidence type="ECO:0000313" key="10">
    <source>
        <dbReference type="Ensembl" id="ENSSHBP00005012288.1"/>
    </source>
</evidence>
<dbReference type="Pfam" id="PF24900">
    <property type="entry name" value="TRASH_ZMYM4"/>
    <property type="match status" value="1"/>
</dbReference>
<dbReference type="InterPro" id="IPR021893">
    <property type="entry name" value="ZMYM2-like_C"/>
</dbReference>
<dbReference type="GeneTree" id="ENSGT00940000159550"/>
<dbReference type="InterPro" id="IPR051284">
    <property type="entry name" value="ZnF_MYMT-QRICH1"/>
</dbReference>
<evidence type="ECO:0000256" key="8">
    <source>
        <dbReference type="SAM" id="MobiDB-lite"/>
    </source>
</evidence>
<accession>A0A672UB08</accession>
<protein>
    <submittedName>
        <fullName evidence="10">Zinc finger MYM-type containing 4</fullName>
    </submittedName>
</protein>